<proteinExistence type="inferred from homology"/>
<reference evidence="3" key="2">
    <citation type="journal article" date="2020" name="Nat. Commun.">
        <title>Large-scale genome sequencing of mycorrhizal fungi provides insights into the early evolution of symbiotic traits.</title>
        <authorList>
            <person name="Miyauchi S."/>
            <person name="Kiss E."/>
            <person name="Kuo A."/>
            <person name="Drula E."/>
            <person name="Kohler A."/>
            <person name="Sanchez-Garcia M."/>
            <person name="Morin E."/>
            <person name="Andreopoulos B."/>
            <person name="Barry K.W."/>
            <person name="Bonito G."/>
            <person name="Buee M."/>
            <person name="Carver A."/>
            <person name="Chen C."/>
            <person name="Cichocki N."/>
            <person name="Clum A."/>
            <person name="Culley D."/>
            <person name="Crous P.W."/>
            <person name="Fauchery L."/>
            <person name="Girlanda M."/>
            <person name="Hayes R.D."/>
            <person name="Keri Z."/>
            <person name="LaButti K."/>
            <person name="Lipzen A."/>
            <person name="Lombard V."/>
            <person name="Magnuson J."/>
            <person name="Maillard F."/>
            <person name="Murat C."/>
            <person name="Nolan M."/>
            <person name="Ohm R.A."/>
            <person name="Pangilinan J."/>
            <person name="Pereira M.F."/>
            <person name="Perotto S."/>
            <person name="Peter M."/>
            <person name="Pfister S."/>
            <person name="Riley R."/>
            <person name="Sitrit Y."/>
            <person name="Stielow J.B."/>
            <person name="Szollosi G."/>
            <person name="Zifcakova L."/>
            <person name="Stursova M."/>
            <person name="Spatafora J.W."/>
            <person name="Tedersoo L."/>
            <person name="Vaario L.M."/>
            <person name="Yamada A."/>
            <person name="Yan M."/>
            <person name="Wang P."/>
            <person name="Xu J."/>
            <person name="Bruns T."/>
            <person name="Baldrian P."/>
            <person name="Vilgalys R."/>
            <person name="Dunand C."/>
            <person name="Henrissat B."/>
            <person name="Grigoriev I.V."/>
            <person name="Hibbett D."/>
            <person name="Nagy L.G."/>
            <person name="Martin F.M."/>
        </authorList>
    </citation>
    <scope>NUCLEOTIDE SEQUENCE</scope>
    <source>
        <strain evidence="3">BED1</strain>
    </source>
</reference>
<dbReference type="Pfam" id="PF01784">
    <property type="entry name" value="DUF34_NIF3"/>
    <property type="match status" value="1"/>
</dbReference>
<comment type="caution">
    <text evidence="3">The sequence shown here is derived from an EMBL/GenBank/DDBJ whole genome shotgun (WGS) entry which is preliminary data.</text>
</comment>
<dbReference type="Gene3D" id="3.40.1390.30">
    <property type="entry name" value="NIF3 (NGG1p interacting factor 3)-like"/>
    <property type="match status" value="1"/>
</dbReference>
<reference evidence="3" key="1">
    <citation type="submission" date="2019-10" db="EMBL/GenBank/DDBJ databases">
        <authorList>
            <consortium name="DOE Joint Genome Institute"/>
            <person name="Kuo A."/>
            <person name="Miyauchi S."/>
            <person name="Kiss E."/>
            <person name="Drula E."/>
            <person name="Kohler A."/>
            <person name="Sanchez-Garcia M."/>
            <person name="Andreopoulos B."/>
            <person name="Barry K.W."/>
            <person name="Bonito G."/>
            <person name="Buee M."/>
            <person name="Carver A."/>
            <person name="Chen C."/>
            <person name="Cichocki N."/>
            <person name="Clum A."/>
            <person name="Culley D."/>
            <person name="Crous P.W."/>
            <person name="Fauchery L."/>
            <person name="Girlanda M."/>
            <person name="Hayes R."/>
            <person name="Keri Z."/>
            <person name="LaButti K."/>
            <person name="Lipzen A."/>
            <person name="Lombard V."/>
            <person name="Magnuson J."/>
            <person name="Maillard F."/>
            <person name="Morin E."/>
            <person name="Murat C."/>
            <person name="Nolan M."/>
            <person name="Ohm R."/>
            <person name="Pangilinan J."/>
            <person name="Pereira M."/>
            <person name="Perotto S."/>
            <person name="Peter M."/>
            <person name="Riley R."/>
            <person name="Sitrit Y."/>
            <person name="Stielow B."/>
            <person name="Szollosi G."/>
            <person name="Zifcakova L."/>
            <person name="Stursova M."/>
            <person name="Spatafora J.W."/>
            <person name="Tedersoo L."/>
            <person name="Vaario L.-M."/>
            <person name="Yamada A."/>
            <person name="Yan M."/>
            <person name="Wang P."/>
            <person name="Xu J."/>
            <person name="Bruns T."/>
            <person name="Baldrian P."/>
            <person name="Vilgalys R."/>
            <person name="Henrissat B."/>
            <person name="Grigoriev I.V."/>
            <person name="Hibbett D."/>
            <person name="Nagy L.G."/>
            <person name="Martin F.M."/>
        </authorList>
    </citation>
    <scope>NUCLEOTIDE SEQUENCE</scope>
    <source>
        <strain evidence="3">BED1</strain>
    </source>
</reference>
<dbReference type="AlphaFoldDB" id="A0AAD4BNY5"/>
<dbReference type="NCBIfam" id="TIGR00486">
    <property type="entry name" value="YbgI_SA1388"/>
    <property type="match status" value="1"/>
</dbReference>
<dbReference type="Proteomes" id="UP001194468">
    <property type="component" value="Unassembled WGS sequence"/>
</dbReference>
<sequence length="309" mass="33334">MAHSHLVQRYVLKAMERIAPLRLAEKWDNVGLLLESPVLRPNANRVLLTIDLTSAVLQEALEPSVALVVSYHPTIFKPLPSLTLSNSLQASLLRLAAAGVSVYSPHTALDSVHGGINDWLARCAGNPEDDSTLGSVNVSLLGEPKGDEGGLGRLLTLQDPISIEELVGRIKKHLRLPYVDVGRPVVPREVRTVAVCAGSGGSVLAGVEADVYFTGEMAHHDVLAALAAGRYVVLCGHTNTERGYLPILASKLSSTLAEFANENRVSSQAVLSTSFLPHDPVTLTEQERQALRNIQVFVTEADMHPLERM</sequence>
<accession>A0AAD4BNY5</accession>
<feature type="binding site" evidence="2">
    <location>
        <position position="241"/>
    </location>
    <ligand>
        <name>a divalent metal cation</name>
        <dbReference type="ChEBI" id="CHEBI:60240"/>
        <label>1</label>
    </ligand>
</feature>
<name>A0AAD4BNY5_BOLED</name>
<dbReference type="GO" id="GO:0046872">
    <property type="term" value="F:metal ion binding"/>
    <property type="evidence" value="ECO:0007669"/>
    <property type="project" value="UniProtKB-KW"/>
</dbReference>
<evidence type="ECO:0000256" key="2">
    <source>
        <dbReference type="PIRSR" id="PIRSR602678-1"/>
    </source>
</evidence>
<dbReference type="EMBL" id="WHUW01000024">
    <property type="protein sequence ID" value="KAF8435824.1"/>
    <property type="molecule type" value="Genomic_DNA"/>
</dbReference>
<protein>
    <submittedName>
        <fullName evidence="3">NGG1p interacting factor 3</fullName>
    </submittedName>
</protein>
<feature type="binding site" evidence="2">
    <location>
        <position position="110"/>
    </location>
    <ligand>
        <name>a divalent metal cation</name>
        <dbReference type="ChEBI" id="CHEBI:60240"/>
        <label>1</label>
    </ligand>
</feature>
<organism evidence="3 4">
    <name type="scientific">Boletus edulis BED1</name>
    <dbReference type="NCBI Taxonomy" id="1328754"/>
    <lineage>
        <taxon>Eukaryota</taxon>
        <taxon>Fungi</taxon>
        <taxon>Dikarya</taxon>
        <taxon>Basidiomycota</taxon>
        <taxon>Agaricomycotina</taxon>
        <taxon>Agaricomycetes</taxon>
        <taxon>Agaricomycetidae</taxon>
        <taxon>Boletales</taxon>
        <taxon>Boletineae</taxon>
        <taxon>Boletaceae</taxon>
        <taxon>Boletoideae</taxon>
        <taxon>Boletus</taxon>
    </lineage>
</organism>
<evidence type="ECO:0000256" key="1">
    <source>
        <dbReference type="ARBA" id="ARBA00006964"/>
    </source>
</evidence>
<evidence type="ECO:0000313" key="3">
    <source>
        <dbReference type="EMBL" id="KAF8435824.1"/>
    </source>
</evidence>
<gene>
    <name evidence="3" type="ORF">L210DRAFT_2511290</name>
</gene>
<dbReference type="InterPro" id="IPR002678">
    <property type="entry name" value="DUF34/NIF3"/>
</dbReference>
<keyword evidence="2" id="KW-0479">Metal-binding</keyword>
<keyword evidence="4" id="KW-1185">Reference proteome</keyword>
<feature type="binding site" evidence="2">
    <location>
        <position position="72"/>
    </location>
    <ligand>
        <name>a divalent metal cation</name>
        <dbReference type="ChEBI" id="CHEBI:60240"/>
        <label>1</label>
    </ligand>
</feature>
<dbReference type="GO" id="GO:0005739">
    <property type="term" value="C:mitochondrion"/>
    <property type="evidence" value="ECO:0007669"/>
    <property type="project" value="TreeGrafter"/>
</dbReference>
<feature type="binding site" evidence="2">
    <location>
        <position position="237"/>
    </location>
    <ligand>
        <name>a divalent metal cation</name>
        <dbReference type="ChEBI" id="CHEBI:60240"/>
        <label>1</label>
    </ligand>
</feature>
<comment type="similarity">
    <text evidence="1">Belongs to the GTP cyclohydrolase I type 2/NIF3 family.</text>
</comment>
<evidence type="ECO:0000313" key="4">
    <source>
        <dbReference type="Proteomes" id="UP001194468"/>
    </source>
</evidence>
<dbReference type="PANTHER" id="PTHR13799:SF13">
    <property type="entry name" value="NIF3-LIKE PROTEIN 1"/>
    <property type="match status" value="1"/>
</dbReference>
<dbReference type="SUPFAM" id="SSF102705">
    <property type="entry name" value="NIF3 (NGG1p interacting factor 3)-like"/>
    <property type="match status" value="1"/>
</dbReference>
<dbReference type="InterPro" id="IPR036069">
    <property type="entry name" value="DUF34/NIF3_sf"/>
</dbReference>
<dbReference type="FunFam" id="3.40.1390.30:FF:000001">
    <property type="entry name" value="GTP cyclohydrolase 1 type 2"/>
    <property type="match status" value="1"/>
</dbReference>
<dbReference type="PANTHER" id="PTHR13799">
    <property type="entry name" value="NGG1 INTERACTING FACTOR 3"/>
    <property type="match status" value="1"/>
</dbReference>